<keyword evidence="10" id="KW-1133">Transmembrane helix</keyword>
<feature type="binding site" description="axial binding residue" evidence="9">
    <location>
        <position position="239"/>
    </location>
    <ligand>
        <name>heme c</name>
        <dbReference type="ChEBI" id="CHEBI:61717"/>
        <label>2</label>
    </ligand>
    <ligandPart>
        <name>Fe</name>
        <dbReference type="ChEBI" id="CHEBI:18248"/>
    </ligandPart>
</feature>
<dbReference type="PIRSF" id="PIRSF000294">
    <property type="entry name" value="Cytochrome-c_peroxidase"/>
    <property type="match status" value="1"/>
</dbReference>
<evidence type="ECO:0000256" key="6">
    <source>
        <dbReference type="ARBA" id="ARBA00023002"/>
    </source>
</evidence>
<feature type="transmembrane region" description="Helical" evidence="10">
    <location>
        <begin position="12"/>
        <end position="30"/>
    </location>
</feature>
<feature type="binding site" description="covalent" evidence="8">
    <location>
        <position position="95"/>
    </location>
    <ligand>
        <name>heme c</name>
        <dbReference type="ChEBI" id="CHEBI:61717"/>
        <label>1</label>
    </ligand>
</feature>
<dbReference type="STRING" id="1458985.BJP34_29340"/>
<reference evidence="13" key="1">
    <citation type="submission" date="2016-10" db="EMBL/GenBank/DDBJ databases">
        <title>Comparative genomics uncovers the prolific and rare metabolic potential of the cyanobacterial genus Moorea.</title>
        <authorList>
            <person name="Leao T."/>
            <person name="Castelao G."/>
            <person name="Korobeynikov A."/>
            <person name="Monroe E.A."/>
            <person name="Podell S."/>
            <person name="Glukhov E."/>
            <person name="Allen E."/>
            <person name="Gerwick W.H."/>
            <person name="Gerwick L."/>
        </authorList>
    </citation>
    <scope>NUCLEOTIDE SEQUENCE [LARGE SCALE GENOMIC DNA]</scope>
    <source>
        <strain evidence="13">PAL-8-15-08-1</strain>
    </source>
</reference>
<evidence type="ECO:0000256" key="4">
    <source>
        <dbReference type="ARBA" id="ARBA00022729"/>
    </source>
</evidence>
<keyword evidence="6" id="KW-0560">Oxidoreductase</keyword>
<evidence type="ECO:0000256" key="3">
    <source>
        <dbReference type="ARBA" id="ARBA00022723"/>
    </source>
</evidence>
<dbReference type="GO" id="GO:0020037">
    <property type="term" value="F:heme binding"/>
    <property type="evidence" value="ECO:0007669"/>
    <property type="project" value="InterPro"/>
</dbReference>
<dbReference type="GO" id="GO:0004130">
    <property type="term" value="F:cytochrome-c peroxidase activity"/>
    <property type="evidence" value="ECO:0007669"/>
    <property type="project" value="TreeGrafter"/>
</dbReference>
<dbReference type="PANTHER" id="PTHR30600">
    <property type="entry name" value="CYTOCHROME C PEROXIDASE-RELATED"/>
    <property type="match status" value="1"/>
</dbReference>
<evidence type="ECO:0000256" key="7">
    <source>
        <dbReference type="ARBA" id="ARBA00023004"/>
    </source>
</evidence>
<accession>A0A1D8TZB8</accession>
<dbReference type="InterPro" id="IPR004852">
    <property type="entry name" value="Di-haem_cyt_c_peroxidsae"/>
</dbReference>
<feature type="binding site" description="covalent" evidence="8">
    <location>
        <position position="238"/>
    </location>
    <ligand>
        <name>heme c</name>
        <dbReference type="ChEBI" id="CHEBI:61717"/>
        <label>2</label>
    </ligand>
</feature>
<dbReference type="KEGG" id="mpro:BJP34_29340"/>
<name>A0A1D8TZB8_9CYAN</name>
<evidence type="ECO:0000256" key="2">
    <source>
        <dbReference type="ARBA" id="ARBA00022617"/>
    </source>
</evidence>
<feature type="binding site" description="axial binding residue" evidence="9">
    <location>
        <position position="315"/>
    </location>
    <ligand>
        <name>heme c</name>
        <dbReference type="ChEBI" id="CHEBI:61717"/>
        <label>2</label>
    </ligand>
    <ligandPart>
        <name>Fe</name>
        <dbReference type="ChEBI" id="CHEBI:18248"/>
    </ligandPart>
</feature>
<gene>
    <name evidence="12" type="ORF">BJP34_29340</name>
</gene>
<dbReference type="InterPro" id="IPR051395">
    <property type="entry name" value="Cytochrome_c_Peroxidase/MauG"/>
</dbReference>
<evidence type="ECO:0000256" key="10">
    <source>
        <dbReference type="SAM" id="Phobius"/>
    </source>
</evidence>
<keyword evidence="4" id="KW-0732">Signal</keyword>
<dbReference type="Gene3D" id="1.10.760.10">
    <property type="entry name" value="Cytochrome c-like domain"/>
    <property type="match status" value="2"/>
</dbReference>
<dbReference type="PANTHER" id="PTHR30600:SF7">
    <property type="entry name" value="CYTOCHROME C PEROXIDASE-RELATED"/>
    <property type="match status" value="1"/>
</dbReference>
<dbReference type="InterPro" id="IPR026259">
    <property type="entry name" value="MauG/Cytc_peroxidase"/>
</dbReference>
<feature type="binding site" description="covalent" evidence="8">
    <location>
        <position position="92"/>
    </location>
    <ligand>
        <name>heme c</name>
        <dbReference type="ChEBI" id="CHEBI:61717"/>
        <label>1</label>
    </ligand>
</feature>
<feature type="domain" description="Cytochrome c" evidence="11">
    <location>
        <begin position="221"/>
        <end position="340"/>
    </location>
</feature>
<evidence type="ECO:0000256" key="9">
    <source>
        <dbReference type="PIRSR" id="PIRSR000294-2"/>
    </source>
</evidence>
<keyword evidence="7 9" id="KW-0408">Iron</keyword>
<evidence type="ECO:0000313" key="12">
    <source>
        <dbReference type="EMBL" id="AOX03000.1"/>
    </source>
</evidence>
<keyword evidence="10" id="KW-0472">Membrane</keyword>
<evidence type="ECO:0000256" key="1">
    <source>
        <dbReference type="ARBA" id="ARBA00004418"/>
    </source>
</evidence>
<evidence type="ECO:0000256" key="8">
    <source>
        <dbReference type="PIRSR" id="PIRSR000294-1"/>
    </source>
</evidence>
<comment type="cofactor">
    <cofactor evidence="8">
        <name>heme</name>
        <dbReference type="ChEBI" id="CHEBI:30413"/>
    </cofactor>
    <text evidence="8">Binds 2 heme groups.</text>
</comment>
<dbReference type="PROSITE" id="PS51007">
    <property type="entry name" value="CYTC"/>
    <property type="match status" value="2"/>
</dbReference>
<comment type="subcellular location">
    <subcellularLocation>
        <location evidence="1">Periplasm</location>
    </subcellularLocation>
</comment>
<evidence type="ECO:0000256" key="5">
    <source>
        <dbReference type="ARBA" id="ARBA00022764"/>
    </source>
</evidence>
<feature type="binding site" description="covalent" evidence="8">
    <location>
        <position position="235"/>
    </location>
    <ligand>
        <name>heme c</name>
        <dbReference type="ChEBI" id="CHEBI:61717"/>
        <label>2</label>
    </ligand>
</feature>
<evidence type="ECO:0000259" key="11">
    <source>
        <dbReference type="PROSITE" id="PS51007"/>
    </source>
</evidence>
<keyword evidence="2 8" id="KW-0349">Heme</keyword>
<dbReference type="SUPFAM" id="SSF46626">
    <property type="entry name" value="Cytochrome c"/>
    <property type="match status" value="2"/>
</dbReference>
<dbReference type="Pfam" id="PF03150">
    <property type="entry name" value="CCP_MauG"/>
    <property type="match status" value="1"/>
</dbReference>
<dbReference type="InterPro" id="IPR036909">
    <property type="entry name" value="Cyt_c-like_dom_sf"/>
</dbReference>
<dbReference type="GO" id="GO:0009055">
    <property type="term" value="F:electron transfer activity"/>
    <property type="evidence" value="ECO:0007669"/>
    <property type="project" value="InterPro"/>
</dbReference>
<feature type="binding site" description="axial binding residue" evidence="9">
    <location>
        <position position="96"/>
    </location>
    <ligand>
        <name>heme c</name>
        <dbReference type="ChEBI" id="CHEBI:61717"/>
        <label>1</label>
    </ligand>
    <ligandPart>
        <name>Fe</name>
        <dbReference type="ChEBI" id="CHEBI:18248"/>
    </ligandPart>
</feature>
<protein>
    <recommendedName>
        <fullName evidence="11">Cytochrome c domain-containing protein</fullName>
    </recommendedName>
</protein>
<keyword evidence="5" id="KW-0574">Periplasm</keyword>
<dbReference type="GO" id="GO:0046872">
    <property type="term" value="F:metal ion binding"/>
    <property type="evidence" value="ECO:0007669"/>
    <property type="project" value="UniProtKB-KW"/>
</dbReference>
<dbReference type="Proteomes" id="UP000177870">
    <property type="component" value="Chromosome"/>
</dbReference>
<proteinExistence type="predicted"/>
<dbReference type="InterPro" id="IPR009056">
    <property type="entry name" value="Cyt_c-like_dom"/>
</dbReference>
<comment type="PTM">
    <text evidence="8">Binds 2 heme groups per subunit.</text>
</comment>
<sequence>MVYPKKNTSDINFNIFMCFLLVITIVLILIKNHNKLPYESINYMIKPSEYSILFDEPIQPIPLKVELNKDKVKLGKRLFHDPQLSQDNTISCASCHNLNTGGTDQMVRSIGINNRMGLINAPTVFNSGFNFKQHWDGSVETLEEQIDRPIHAEHEMGSNWQEIFSKLKQSPEYVSLFNQLYKDGINSDNIKDAIATFERSLYTPNSRFDQFLRGHKNALSSSEQEGYRLFKAYGCVSCHQGVNVGSNMFQAFGLFGDYFKDRGKLTKADLGRFNVTGNERDRYVFKVPSLRNVALTSPYFHDGSAETLEEAVTIMGKYELGRRLSPNDIGLIVKFLKTLTGEYQGKPL</sequence>
<dbReference type="AlphaFoldDB" id="A0A1D8TZB8"/>
<keyword evidence="3 9" id="KW-0479">Metal-binding</keyword>
<dbReference type="EMBL" id="CP017599">
    <property type="protein sequence ID" value="AOX03000.1"/>
    <property type="molecule type" value="Genomic_DNA"/>
</dbReference>
<feature type="domain" description="Cytochrome c" evidence="11">
    <location>
        <begin position="70"/>
        <end position="201"/>
    </location>
</feature>
<dbReference type="GO" id="GO:0042597">
    <property type="term" value="C:periplasmic space"/>
    <property type="evidence" value="ECO:0007669"/>
    <property type="project" value="UniProtKB-SubCell"/>
</dbReference>
<evidence type="ECO:0000313" key="13">
    <source>
        <dbReference type="Proteomes" id="UP000177870"/>
    </source>
</evidence>
<keyword evidence="10" id="KW-0812">Transmembrane</keyword>
<organism evidence="12 13">
    <name type="scientific">Moorena producens PAL-8-15-08-1</name>
    <dbReference type="NCBI Taxonomy" id="1458985"/>
    <lineage>
        <taxon>Bacteria</taxon>
        <taxon>Bacillati</taxon>
        <taxon>Cyanobacteriota</taxon>
        <taxon>Cyanophyceae</taxon>
        <taxon>Coleofasciculales</taxon>
        <taxon>Coleofasciculaceae</taxon>
        <taxon>Moorena</taxon>
    </lineage>
</organism>